<dbReference type="PANTHER" id="PTHR43884:SF20">
    <property type="entry name" value="ACYL-COA DEHYDROGENASE FADE28"/>
    <property type="match status" value="1"/>
</dbReference>
<dbReference type="OrthoDB" id="8677713at2"/>
<reference evidence="9 10" key="1">
    <citation type="journal article" date="2007" name="Genome Res.">
        <title>Genome characteristics of facultatively symbiotic Frankia sp. strains reflect host range and host plant biogeography.</title>
        <authorList>
            <person name="Normand P."/>
            <person name="Lapierre P."/>
            <person name="Tisa L.S."/>
            <person name="Gogarten J.P."/>
            <person name="Alloisio N."/>
            <person name="Bagnarol E."/>
            <person name="Bassi C.A."/>
            <person name="Berry A.M."/>
            <person name="Bickhart D.M."/>
            <person name="Choisne N."/>
            <person name="Couloux A."/>
            <person name="Cournoyer B."/>
            <person name="Cruveiller S."/>
            <person name="Daubin V."/>
            <person name="Demange N."/>
            <person name="Francino M.P."/>
            <person name="Goltsman E."/>
            <person name="Huang Y."/>
            <person name="Kopp O.R."/>
            <person name="Labarre L."/>
            <person name="Lapidus A."/>
            <person name="Lavire C."/>
            <person name="Marechal J."/>
            <person name="Martinez M."/>
            <person name="Mastronunzio J.E."/>
            <person name="Mullin B.C."/>
            <person name="Niemann J."/>
            <person name="Pujic P."/>
            <person name="Rawnsley T."/>
            <person name="Rouy Z."/>
            <person name="Schenowitz C."/>
            <person name="Sellstedt A."/>
            <person name="Tavares F."/>
            <person name="Tomkins J.P."/>
            <person name="Vallenet D."/>
            <person name="Valverde C."/>
            <person name="Wall L.G."/>
            <person name="Wang Y."/>
            <person name="Medigue C."/>
            <person name="Benson D.R."/>
        </authorList>
    </citation>
    <scope>NUCLEOTIDE SEQUENCE [LARGE SCALE GENOMIC DNA]</scope>
    <source>
        <strain evidence="10">DSM 45986 / CECT 9034 / ACN14a</strain>
    </source>
</reference>
<evidence type="ECO:0000313" key="9">
    <source>
        <dbReference type="EMBL" id="CAJ59055.1"/>
    </source>
</evidence>
<keyword evidence="10" id="KW-1185">Reference proteome</keyword>
<dbReference type="STRING" id="326424.FRAAL0379"/>
<dbReference type="InterPro" id="IPR037069">
    <property type="entry name" value="AcylCoA_DH/ox_N_sf"/>
</dbReference>
<keyword evidence="5 9" id="KW-0560">Oxidoreductase</keyword>
<dbReference type="HOGENOM" id="CLU_018204_5_1_11"/>
<comment type="cofactor">
    <cofactor evidence="1">
        <name>FAD</name>
        <dbReference type="ChEBI" id="CHEBI:57692"/>
    </cofactor>
</comment>
<accession>Q0RTP3</accession>
<evidence type="ECO:0000256" key="5">
    <source>
        <dbReference type="ARBA" id="ARBA00023002"/>
    </source>
</evidence>
<evidence type="ECO:0000313" key="10">
    <source>
        <dbReference type="Proteomes" id="UP000000657"/>
    </source>
</evidence>
<evidence type="ECO:0000256" key="2">
    <source>
        <dbReference type="ARBA" id="ARBA00009347"/>
    </source>
</evidence>
<dbReference type="GO" id="GO:0050660">
    <property type="term" value="F:flavin adenine dinucleotide binding"/>
    <property type="evidence" value="ECO:0007669"/>
    <property type="project" value="InterPro"/>
</dbReference>
<dbReference type="InterPro" id="IPR009100">
    <property type="entry name" value="AcylCoA_DH/oxidase_NM_dom_sf"/>
</dbReference>
<evidence type="ECO:0000256" key="4">
    <source>
        <dbReference type="ARBA" id="ARBA00022827"/>
    </source>
</evidence>
<dbReference type="RefSeq" id="WP_011601636.1">
    <property type="nucleotide sequence ID" value="NC_008278.1"/>
</dbReference>
<keyword evidence="3" id="KW-0285">Flavoprotein</keyword>
<dbReference type="GO" id="GO:0003995">
    <property type="term" value="F:acyl-CoA dehydrogenase activity"/>
    <property type="evidence" value="ECO:0007669"/>
    <property type="project" value="TreeGrafter"/>
</dbReference>
<dbReference type="SUPFAM" id="SSF56645">
    <property type="entry name" value="Acyl-CoA dehydrogenase NM domain-like"/>
    <property type="match status" value="1"/>
</dbReference>
<dbReference type="KEGG" id="fal:FRAAL0379"/>
<dbReference type="AlphaFoldDB" id="Q0RTP3"/>
<dbReference type="SUPFAM" id="SSF47203">
    <property type="entry name" value="Acyl-CoA dehydrogenase C-terminal domain-like"/>
    <property type="match status" value="1"/>
</dbReference>
<dbReference type="EMBL" id="CT573213">
    <property type="protein sequence ID" value="CAJ59055.1"/>
    <property type="molecule type" value="Genomic_DNA"/>
</dbReference>
<keyword evidence="4" id="KW-0274">FAD</keyword>
<dbReference type="InterPro" id="IPR013786">
    <property type="entry name" value="AcylCoA_DH/ox_N"/>
</dbReference>
<organism evidence="9 10">
    <name type="scientific">Frankia alni (strain DSM 45986 / CECT 9034 / ACN14a)</name>
    <dbReference type="NCBI Taxonomy" id="326424"/>
    <lineage>
        <taxon>Bacteria</taxon>
        <taxon>Bacillati</taxon>
        <taxon>Actinomycetota</taxon>
        <taxon>Actinomycetes</taxon>
        <taxon>Frankiales</taxon>
        <taxon>Frankiaceae</taxon>
        <taxon>Frankia</taxon>
    </lineage>
</organism>
<proteinExistence type="inferred from homology"/>
<feature type="region of interest" description="Disordered" evidence="6">
    <location>
        <begin position="147"/>
        <end position="169"/>
    </location>
</feature>
<evidence type="ECO:0000259" key="8">
    <source>
        <dbReference type="Pfam" id="PF02771"/>
    </source>
</evidence>
<dbReference type="InterPro" id="IPR036250">
    <property type="entry name" value="AcylCo_DH-like_C"/>
</dbReference>
<dbReference type="Pfam" id="PF02771">
    <property type="entry name" value="Acyl-CoA_dh_N"/>
    <property type="match status" value="1"/>
</dbReference>
<dbReference type="eggNOG" id="COG1960">
    <property type="taxonomic scope" value="Bacteria"/>
</dbReference>
<evidence type="ECO:0000259" key="7">
    <source>
        <dbReference type="Pfam" id="PF00441"/>
    </source>
</evidence>
<feature type="domain" description="Acyl-CoA dehydrogenase/oxidase N-terminal" evidence="8">
    <location>
        <begin position="8"/>
        <end position="120"/>
    </location>
</feature>
<name>Q0RTP3_FRAAA</name>
<dbReference type="EC" id="1.3.99.-" evidence="9"/>
<sequence length="426" mass="43383">MSSEFAWSAEQVELRRTVRAFAAEVSPQEEVRRLMASPLGHDPAVWSRLGEELGVLGLATDEEYDGVGDGLVSQAVVIEELGRALVCGPLLGSIILGATALGGLSDKAARAELLPGLVAGRTTAALAAPLHRGGFDPAAVTVTATARPGTAAPGGTPSSDGTPSPGGAATAGYTLRGSVAHVLDGAAADLLLVAAAIGGTDGNGADGDGAAEGKDVDGDKDGYGGAVGLFAVSAEAAGLVRQSTPTMDLTRRQATVSFNDVPARLLAAAPEAAAVLATTAETAAVLLAAEQVGAAQYLLDLSVEYARTRLQFGRPIGSFQAVKHLCADMLVLVEQARSVAYHGAWALDEGTDDPRIAASLAQSVCSTAFTQVAAMAVQVHGGIGFTWEHPAHLYLKRAYTDAALFGGAEAHQERLAQLVLDDTDGR</sequence>
<evidence type="ECO:0000256" key="3">
    <source>
        <dbReference type="ARBA" id="ARBA00022630"/>
    </source>
</evidence>
<dbReference type="InterPro" id="IPR009075">
    <property type="entry name" value="AcylCo_DH/oxidase_C"/>
</dbReference>
<dbReference type="CDD" id="cd00567">
    <property type="entry name" value="ACAD"/>
    <property type="match status" value="1"/>
</dbReference>
<dbReference type="Gene3D" id="1.10.540.10">
    <property type="entry name" value="Acyl-CoA dehydrogenase/oxidase, N-terminal domain"/>
    <property type="match status" value="1"/>
</dbReference>
<evidence type="ECO:0000256" key="1">
    <source>
        <dbReference type="ARBA" id="ARBA00001974"/>
    </source>
</evidence>
<dbReference type="Gene3D" id="1.20.140.10">
    <property type="entry name" value="Butyryl-CoA Dehydrogenase, subunit A, domain 3"/>
    <property type="match status" value="1"/>
</dbReference>
<feature type="domain" description="Acyl-CoA dehydrogenase/oxidase C-terminal" evidence="7">
    <location>
        <begin position="279"/>
        <end position="417"/>
    </location>
</feature>
<dbReference type="Pfam" id="PF00441">
    <property type="entry name" value="Acyl-CoA_dh_1"/>
    <property type="match status" value="1"/>
</dbReference>
<protein>
    <submittedName>
        <fullName evidence="9">Acyl-CoA dehydrogenase</fullName>
        <ecNumber evidence="9">1.3.99.-</ecNumber>
    </submittedName>
</protein>
<gene>
    <name evidence="9" type="ordered locus">FRAAL0379</name>
</gene>
<dbReference type="PANTHER" id="PTHR43884">
    <property type="entry name" value="ACYL-COA DEHYDROGENASE"/>
    <property type="match status" value="1"/>
</dbReference>
<comment type="similarity">
    <text evidence="2">Belongs to the acyl-CoA dehydrogenase family.</text>
</comment>
<dbReference type="Proteomes" id="UP000000657">
    <property type="component" value="Chromosome"/>
</dbReference>
<evidence type="ECO:0000256" key="6">
    <source>
        <dbReference type="SAM" id="MobiDB-lite"/>
    </source>
</evidence>